<organism evidence="1 2">
    <name type="scientific">Helicobacter canadensis MIT 98-5491</name>
    <dbReference type="NCBI Taxonomy" id="537970"/>
    <lineage>
        <taxon>Bacteria</taxon>
        <taxon>Pseudomonadati</taxon>
        <taxon>Campylobacterota</taxon>
        <taxon>Epsilonproteobacteria</taxon>
        <taxon>Campylobacterales</taxon>
        <taxon>Helicobacteraceae</taxon>
        <taxon>Helicobacter</taxon>
    </lineage>
</organism>
<dbReference type="HOGENOM" id="CLU_2436745_0_0_7"/>
<sequence>MKASEDLGEFDSLSLEAMSEALGEPIAKEPNIAPIVPKEEVKEASLPSNVQINSLESLIGALQTLQTQSLKELLSGATINISIQFPKKED</sequence>
<reference evidence="1 2" key="1">
    <citation type="journal article" date="2009" name="J. Bacteriol.">
        <title>Genome sequence of the emerging pathogen Helicobacter canadensis.</title>
        <authorList>
            <person name="Loman N.J."/>
            <person name="Snyder L.A."/>
            <person name="Linton J.D."/>
            <person name="Langdon R."/>
            <person name="Lawson A.J."/>
            <person name="Weinstock G.M."/>
            <person name="Wren B.W."/>
            <person name="Pallen M.J."/>
        </authorList>
    </citation>
    <scope>NUCLEOTIDE SEQUENCE [LARGE SCALE GENOMIC DNA]</scope>
    <source>
        <strain evidence="1 2">MIT 98-5491</strain>
    </source>
</reference>
<dbReference type="AlphaFoldDB" id="C5ZY94"/>
<keyword evidence="2" id="KW-1185">Reference proteome</keyword>
<dbReference type="STRING" id="537970.HCAN_1407"/>
<dbReference type="Proteomes" id="UP000007032">
    <property type="component" value="Chromosome"/>
</dbReference>
<accession>C5ZY94</accession>
<dbReference type="EMBL" id="CM000776">
    <property type="protein sequence ID" value="EES90112.1"/>
    <property type="molecule type" value="Genomic_DNA"/>
</dbReference>
<gene>
    <name evidence="1" type="ORF">HCAN_1407</name>
</gene>
<evidence type="ECO:0000313" key="2">
    <source>
        <dbReference type="Proteomes" id="UP000007032"/>
    </source>
</evidence>
<protein>
    <submittedName>
        <fullName evidence="1">Uncharacterized protein</fullName>
    </submittedName>
</protein>
<dbReference type="OrthoDB" id="5324656at2"/>
<proteinExistence type="predicted"/>
<name>C5ZY94_9HELI</name>
<evidence type="ECO:0000313" key="1">
    <source>
        <dbReference type="EMBL" id="EES90112.1"/>
    </source>
</evidence>